<keyword evidence="4" id="KW-1185">Reference proteome</keyword>
<gene>
    <name evidence="3" type="ORF">Acr_02g0004380</name>
</gene>
<dbReference type="AlphaFoldDB" id="A0A7J0E6Y5"/>
<evidence type="ECO:0000256" key="1">
    <source>
        <dbReference type="SAM" id="MobiDB-lite"/>
    </source>
</evidence>
<proteinExistence type="predicted"/>
<evidence type="ECO:0000313" key="3">
    <source>
        <dbReference type="EMBL" id="GFY82198.1"/>
    </source>
</evidence>
<name>A0A7J0E6Y5_9ERIC</name>
<feature type="compositionally biased region" description="Polar residues" evidence="1">
    <location>
        <begin position="44"/>
        <end position="57"/>
    </location>
</feature>
<accession>A0A7J0E6Y5</accession>
<protein>
    <recommendedName>
        <fullName evidence="2">Transposase MuDR plant domain-containing protein</fullName>
    </recommendedName>
</protein>
<comment type="caution">
    <text evidence="3">The sequence shown here is derived from an EMBL/GenBank/DDBJ whole genome shotgun (WGS) entry which is preliminary data.</text>
</comment>
<evidence type="ECO:0000313" key="4">
    <source>
        <dbReference type="Proteomes" id="UP000585474"/>
    </source>
</evidence>
<dbReference type="InterPro" id="IPR004332">
    <property type="entry name" value="Transposase_MuDR"/>
</dbReference>
<sequence length="233" mass="26947">MDQVVTMNQMLTIFFLDSIYDLDEEDDALFEQNVDEEIEWTGTRKVSGQGETDSTTGPEIVSDTESEDWASSDGFRSMEGSSDEEHRLTQRFREFKPISGRQDPVFETGMIFKNRVQFAGVVRHHAILHGRDVRFTQNENTRVTAVCREGCPSLIFASCKTGHKKTLQVKTWGPVHKCGRSFDNSYWRHVIVLMRRKAPRPENFTLELFKSCWNVSPKDFMEVFHHIHEHGSI</sequence>
<dbReference type="Proteomes" id="UP000585474">
    <property type="component" value="Unassembled WGS sequence"/>
</dbReference>
<dbReference type="OrthoDB" id="1750715at2759"/>
<feature type="region of interest" description="Disordered" evidence="1">
    <location>
        <begin position="43"/>
        <end position="84"/>
    </location>
</feature>
<dbReference type="EMBL" id="BJWL01000002">
    <property type="protein sequence ID" value="GFY82198.1"/>
    <property type="molecule type" value="Genomic_DNA"/>
</dbReference>
<evidence type="ECO:0000259" key="2">
    <source>
        <dbReference type="Pfam" id="PF03108"/>
    </source>
</evidence>
<reference evidence="3 4" key="1">
    <citation type="submission" date="2019-07" db="EMBL/GenBank/DDBJ databases">
        <title>De Novo Assembly of kiwifruit Actinidia rufa.</title>
        <authorList>
            <person name="Sugita-Konishi S."/>
            <person name="Sato K."/>
            <person name="Mori E."/>
            <person name="Abe Y."/>
            <person name="Kisaki G."/>
            <person name="Hamano K."/>
            <person name="Suezawa K."/>
            <person name="Otani M."/>
            <person name="Fukuda T."/>
            <person name="Manabe T."/>
            <person name="Gomi K."/>
            <person name="Tabuchi M."/>
            <person name="Akimitsu K."/>
            <person name="Kataoka I."/>
        </authorList>
    </citation>
    <scope>NUCLEOTIDE SEQUENCE [LARGE SCALE GENOMIC DNA]</scope>
    <source>
        <strain evidence="4">cv. Fuchu</strain>
    </source>
</reference>
<organism evidence="3 4">
    <name type="scientific">Actinidia rufa</name>
    <dbReference type="NCBI Taxonomy" id="165716"/>
    <lineage>
        <taxon>Eukaryota</taxon>
        <taxon>Viridiplantae</taxon>
        <taxon>Streptophyta</taxon>
        <taxon>Embryophyta</taxon>
        <taxon>Tracheophyta</taxon>
        <taxon>Spermatophyta</taxon>
        <taxon>Magnoliopsida</taxon>
        <taxon>eudicotyledons</taxon>
        <taxon>Gunneridae</taxon>
        <taxon>Pentapetalae</taxon>
        <taxon>asterids</taxon>
        <taxon>Ericales</taxon>
        <taxon>Actinidiaceae</taxon>
        <taxon>Actinidia</taxon>
    </lineage>
</organism>
<dbReference type="Pfam" id="PF03108">
    <property type="entry name" value="DBD_Tnp_Mut"/>
    <property type="match status" value="1"/>
</dbReference>
<feature type="domain" description="Transposase MuDR plant" evidence="2">
    <location>
        <begin position="108"/>
        <end position="163"/>
    </location>
</feature>